<feature type="transmembrane region" description="Helical" evidence="1">
    <location>
        <begin position="38"/>
        <end position="56"/>
    </location>
</feature>
<evidence type="ECO:0000256" key="1">
    <source>
        <dbReference type="SAM" id="Phobius"/>
    </source>
</evidence>
<comment type="caution">
    <text evidence="2">The sequence shown here is derived from an EMBL/GenBank/DDBJ whole genome shotgun (WGS) entry which is preliminary data.</text>
</comment>
<organism evidence="2 3">
    <name type="scientific">Ferroplasma acidiphilum</name>
    <dbReference type="NCBI Taxonomy" id="74969"/>
    <lineage>
        <taxon>Archaea</taxon>
        <taxon>Methanobacteriati</taxon>
        <taxon>Thermoplasmatota</taxon>
        <taxon>Thermoplasmata</taxon>
        <taxon>Thermoplasmatales</taxon>
        <taxon>Ferroplasmaceae</taxon>
        <taxon>Ferroplasma</taxon>
    </lineage>
</organism>
<reference evidence="2 3" key="1">
    <citation type="submission" date="2020-05" db="EMBL/GenBank/DDBJ databases">
        <authorList>
            <person name="Zhang R."/>
        </authorList>
    </citation>
    <scope>NUCLEOTIDE SEQUENCE [LARGE SCALE GENOMIC DNA]</scope>
    <source>
        <strain evidence="2 3">DSM 28986</strain>
    </source>
</reference>
<dbReference type="Pfam" id="PF01998">
    <property type="entry name" value="DUF131"/>
    <property type="match status" value="1"/>
</dbReference>
<evidence type="ECO:0000313" key="3">
    <source>
        <dbReference type="Proteomes" id="UP000546917"/>
    </source>
</evidence>
<feature type="non-terminal residue" evidence="2">
    <location>
        <position position="1"/>
    </location>
</feature>
<dbReference type="Proteomes" id="UP000546917">
    <property type="component" value="Unassembled WGS sequence"/>
</dbReference>
<gene>
    <name evidence="2" type="ORF">HLB00_09730</name>
</gene>
<dbReference type="RefSeq" id="WP_171482128.1">
    <property type="nucleotide sequence ID" value="NZ_JABGBP010000434.1"/>
</dbReference>
<sequence>LLIMQHTTEHEKEEKESHFGGFLMIGPIPVIFGNDKKMVYISIAVAIFIIALYLSFTFHLL</sequence>
<dbReference type="InterPro" id="IPR002849">
    <property type="entry name" value="DUF131"/>
</dbReference>
<name>A0A7K4FSF8_9ARCH</name>
<dbReference type="AlphaFoldDB" id="A0A7K4FSF8"/>
<evidence type="ECO:0000313" key="2">
    <source>
        <dbReference type="EMBL" id="NOL61097.1"/>
    </source>
</evidence>
<proteinExistence type="predicted"/>
<dbReference type="EMBL" id="JABGBP010000434">
    <property type="protein sequence ID" value="NOL61097.1"/>
    <property type="molecule type" value="Genomic_DNA"/>
</dbReference>
<protein>
    <submittedName>
        <fullName evidence="2">DUF131 domain-containing protein</fullName>
    </submittedName>
</protein>
<keyword evidence="1" id="KW-0812">Transmembrane</keyword>
<keyword evidence="1" id="KW-1133">Transmembrane helix</keyword>
<accession>A0A7K4FSF8</accession>
<keyword evidence="1" id="KW-0472">Membrane</keyword>
<dbReference type="NCBIfam" id="TIGR00304">
    <property type="entry name" value="TIGR00304 family membrane protein"/>
    <property type="match status" value="1"/>
</dbReference>